<dbReference type="GeneID" id="101846523"/>
<reference evidence="3" key="1">
    <citation type="submission" date="2025-08" db="UniProtKB">
        <authorList>
            <consortium name="RefSeq"/>
        </authorList>
    </citation>
    <scope>IDENTIFICATION</scope>
</reference>
<gene>
    <name evidence="3" type="primary">LOC101846523</name>
</gene>
<sequence length="209" mass="23804">MPEAPPVFDYGKVRPDTRHLKWVLPPSTRGMQATLHKDVPRILQPNVCHDADEYLAAARRILHRQRMTARMLPRFNRAKSANYATLLKEIHEAEDSQMDLVHLPKFTRSVEAYQVPVFPGRRYSPNDVMRIVDRLSTYDPEKSLQRSSPLTGPAESKGVAPVTLTEPNRTSLCKVKKCTSQEVQDIVDRLSSFDPTKWPPGSRSEARSM</sequence>
<organism evidence="2 3">
    <name type="scientific">Aplysia californica</name>
    <name type="common">California sea hare</name>
    <dbReference type="NCBI Taxonomy" id="6500"/>
    <lineage>
        <taxon>Eukaryota</taxon>
        <taxon>Metazoa</taxon>
        <taxon>Spiralia</taxon>
        <taxon>Lophotrochozoa</taxon>
        <taxon>Mollusca</taxon>
        <taxon>Gastropoda</taxon>
        <taxon>Heterobranchia</taxon>
        <taxon>Euthyneura</taxon>
        <taxon>Tectipleura</taxon>
        <taxon>Aplysiida</taxon>
        <taxon>Aplysioidea</taxon>
        <taxon>Aplysiidae</taxon>
        <taxon>Aplysia</taxon>
    </lineage>
</organism>
<evidence type="ECO:0000313" key="3">
    <source>
        <dbReference type="RefSeq" id="XP_005107095.1"/>
    </source>
</evidence>
<accession>A0ABM0K2C5</accession>
<feature type="region of interest" description="Disordered" evidence="1">
    <location>
        <begin position="140"/>
        <end position="162"/>
    </location>
</feature>
<evidence type="ECO:0000313" key="2">
    <source>
        <dbReference type="Proteomes" id="UP000694888"/>
    </source>
</evidence>
<evidence type="ECO:0000256" key="1">
    <source>
        <dbReference type="SAM" id="MobiDB-lite"/>
    </source>
</evidence>
<protein>
    <submittedName>
        <fullName evidence="3">Uncharacterized protein LOC101846523</fullName>
    </submittedName>
</protein>
<proteinExistence type="predicted"/>
<feature type="region of interest" description="Disordered" evidence="1">
    <location>
        <begin position="189"/>
        <end position="209"/>
    </location>
</feature>
<keyword evidence="2" id="KW-1185">Reference proteome</keyword>
<dbReference type="Proteomes" id="UP000694888">
    <property type="component" value="Unplaced"/>
</dbReference>
<name>A0ABM0K2C5_APLCA</name>
<dbReference type="RefSeq" id="XP_005107095.1">
    <property type="nucleotide sequence ID" value="XM_005107038.3"/>
</dbReference>